<dbReference type="CDD" id="cd08054">
    <property type="entry name" value="gp6"/>
    <property type="match status" value="1"/>
</dbReference>
<dbReference type="RefSeq" id="WP_132808059.1">
    <property type="nucleotide sequence ID" value="NZ_SMAK01000023.1"/>
</dbReference>
<name>A0A4V2UXA9_9HYPH</name>
<proteinExistence type="predicted"/>
<dbReference type="InterPro" id="IPR021146">
    <property type="entry name" value="Phage_gp6-like_head-tail"/>
</dbReference>
<dbReference type="InterPro" id="IPR011738">
    <property type="entry name" value="Phage_CHP"/>
</dbReference>
<dbReference type="Pfam" id="PF05135">
    <property type="entry name" value="Phage_connect_1"/>
    <property type="match status" value="1"/>
</dbReference>
<evidence type="ECO:0000313" key="2">
    <source>
        <dbReference type="Proteomes" id="UP000295678"/>
    </source>
</evidence>
<dbReference type="InterPro" id="IPR006450">
    <property type="entry name" value="Phage_HK97_gp6-like"/>
</dbReference>
<evidence type="ECO:0000313" key="1">
    <source>
        <dbReference type="EMBL" id="TCT02818.1"/>
    </source>
</evidence>
<comment type="caution">
    <text evidence="1">The sequence shown here is derived from an EMBL/GenBank/DDBJ whole genome shotgun (WGS) entry which is preliminary data.</text>
</comment>
<dbReference type="Proteomes" id="UP000295678">
    <property type="component" value="Unassembled WGS sequence"/>
</dbReference>
<dbReference type="EMBL" id="SMAK01000023">
    <property type="protein sequence ID" value="TCT02818.1"/>
    <property type="molecule type" value="Genomic_DNA"/>
</dbReference>
<sequence length="192" mass="20136">MTLTLTAPPAAEPVALADIKTFLKIEHDDDDALIGALIAAARLHVEAAVRRVLVSQGWRLTLDAWPPPAGAGRQIDIPLGPVLAIGSLAVLDPEGVAVPLDPAAWTADTAGIPARLLVRDAPPPGVPLGGIRIDYTAGYGDPAEVPAPLVQAVRLIAAHWYETREPVAFGGPANMVPETIAALIAPYRVRWL</sequence>
<protein>
    <submittedName>
        <fullName evidence="1">Putative phiE125 gp8 family phage protein</fullName>
    </submittedName>
</protein>
<gene>
    <name evidence="1" type="ORF">EDC22_1232</name>
</gene>
<reference evidence="1 2" key="1">
    <citation type="submission" date="2019-03" db="EMBL/GenBank/DDBJ databases">
        <title>Genomic Encyclopedia of Type Strains, Phase IV (KMG-IV): sequencing the most valuable type-strain genomes for metagenomic binning, comparative biology and taxonomic classification.</title>
        <authorList>
            <person name="Goeker M."/>
        </authorList>
    </citation>
    <scope>NUCLEOTIDE SEQUENCE [LARGE SCALE GENOMIC DNA]</scope>
    <source>
        <strain evidence="1 2">DSM 19345</strain>
    </source>
</reference>
<dbReference type="AlphaFoldDB" id="A0A4V2UXA9"/>
<organism evidence="1 2">
    <name type="scientific">Tepidamorphus gemmatus</name>
    <dbReference type="NCBI Taxonomy" id="747076"/>
    <lineage>
        <taxon>Bacteria</taxon>
        <taxon>Pseudomonadati</taxon>
        <taxon>Pseudomonadota</taxon>
        <taxon>Alphaproteobacteria</taxon>
        <taxon>Hyphomicrobiales</taxon>
        <taxon>Tepidamorphaceae</taxon>
        <taxon>Tepidamorphus</taxon>
    </lineage>
</organism>
<dbReference type="Gene3D" id="1.10.3230.30">
    <property type="entry name" value="Phage gp6-like head-tail connector protein"/>
    <property type="match status" value="1"/>
</dbReference>
<keyword evidence="2" id="KW-1185">Reference proteome</keyword>
<dbReference type="OrthoDB" id="7597216at2"/>
<dbReference type="NCBIfam" id="TIGR01560">
    <property type="entry name" value="put_DNA_pack"/>
    <property type="match status" value="1"/>
</dbReference>
<dbReference type="NCBIfam" id="TIGR02215">
    <property type="entry name" value="phage_chp_gp8"/>
    <property type="match status" value="1"/>
</dbReference>
<accession>A0A4V2UXA9</accession>